<name>A0A1M6KRL5_9FIRM</name>
<dbReference type="Gene3D" id="2.30.30.240">
    <property type="entry name" value="PRC-barrel domain"/>
    <property type="match status" value="2"/>
</dbReference>
<accession>A0A1M6KRL5</accession>
<evidence type="ECO:0000259" key="1">
    <source>
        <dbReference type="Pfam" id="PF05239"/>
    </source>
</evidence>
<dbReference type="STRING" id="1121919.SAMN02745975_02475"/>
<dbReference type="Pfam" id="PF05239">
    <property type="entry name" value="PRC"/>
    <property type="match status" value="2"/>
</dbReference>
<dbReference type="AlphaFoldDB" id="A0A1M6KRL5"/>
<protein>
    <submittedName>
        <fullName evidence="2">Uncharacterized protein YrrD, contains PRC-barrel domain</fullName>
    </submittedName>
</protein>
<dbReference type="EMBL" id="FQZV01000032">
    <property type="protein sequence ID" value="SHJ61530.1"/>
    <property type="molecule type" value="Genomic_DNA"/>
</dbReference>
<dbReference type="InterPro" id="IPR027275">
    <property type="entry name" value="PRC-brl_dom"/>
</dbReference>
<sequence>MKSLKEIVNLPIISVFEGQEVGKIKSVVIDPEDGTVQYFVVDDKSMFQIKVVPMSKIMGIGDEALMIETAGLLMDAQQEPKVVDLLNKNVGVVNSKVFTKKGKNLGQIREIFINDESGKIIGCEIENMGQTKFFDSRSIITYGKEVTIVEHELQDQLKESLAAILNGAQAEAANPIGEETSSATTEAFQKKQREYLIGREVSKNIMDGEILLAYEGEMITEELIHKMESAGKFLELTLHVK</sequence>
<evidence type="ECO:0000313" key="3">
    <source>
        <dbReference type="Proteomes" id="UP000184536"/>
    </source>
</evidence>
<reference evidence="3" key="1">
    <citation type="submission" date="2016-11" db="EMBL/GenBank/DDBJ databases">
        <authorList>
            <person name="Varghese N."/>
            <person name="Submissions S."/>
        </authorList>
    </citation>
    <scope>NUCLEOTIDE SEQUENCE [LARGE SCALE GENOMIC DNA]</scope>
    <source>
        <strain evidence="3">DSM 17957</strain>
    </source>
</reference>
<organism evidence="2 3">
    <name type="scientific">Geosporobacter subterraneus DSM 17957</name>
    <dbReference type="NCBI Taxonomy" id="1121919"/>
    <lineage>
        <taxon>Bacteria</taxon>
        <taxon>Bacillati</taxon>
        <taxon>Bacillota</taxon>
        <taxon>Clostridia</taxon>
        <taxon>Peptostreptococcales</taxon>
        <taxon>Thermotaleaceae</taxon>
        <taxon>Geosporobacter</taxon>
    </lineage>
</organism>
<dbReference type="InterPro" id="IPR011033">
    <property type="entry name" value="PRC_barrel-like_sf"/>
</dbReference>
<keyword evidence="3" id="KW-1185">Reference proteome</keyword>
<proteinExistence type="predicted"/>
<dbReference type="RefSeq" id="WP_110941581.1">
    <property type="nucleotide sequence ID" value="NZ_FQZV01000032.1"/>
</dbReference>
<dbReference type="Proteomes" id="UP000184536">
    <property type="component" value="Unassembled WGS sequence"/>
</dbReference>
<feature type="domain" description="PRC-barrel" evidence="1">
    <location>
        <begin position="3"/>
        <end position="68"/>
    </location>
</feature>
<dbReference type="OrthoDB" id="53812at2"/>
<gene>
    <name evidence="2" type="ORF">SAMN02745975_02475</name>
</gene>
<feature type="domain" description="PRC-barrel" evidence="1">
    <location>
        <begin position="93"/>
        <end position="150"/>
    </location>
</feature>
<evidence type="ECO:0000313" key="2">
    <source>
        <dbReference type="EMBL" id="SHJ61530.1"/>
    </source>
</evidence>
<dbReference type="SUPFAM" id="SSF50346">
    <property type="entry name" value="PRC-barrel domain"/>
    <property type="match status" value="2"/>
</dbReference>